<dbReference type="InterPro" id="IPR011991">
    <property type="entry name" value="ArsR-like_HTH"/>
</dbReference>
<dbReference type="AlphaFoldDB" id="B8GIJ0"/>
<feature type="domain" description="HTH arsR-type" evidence="1">
    <location>
        <begin position="184"/>
        <end position="262"/>
    </location>
</feature>
<dbReference type="eggNOG" id="arCOG00734">
    <property type="taxonomic scope" value="Archaea"/>
</dbReference>
<dbReference type="STRING" id="521011.Mpal_1482"/>
<reference evidence="2 3" key="1">
    <citation type="journal article" date="2015" name="Genome Announc.">
        <title>Complete Genome Sequence of Methanosphaerula palustris E1-9CT, a Hydrogenotrophic Methanogen Isolated from a Minerotrophic Fen Peatland.</title>
        <authorList>
            <person name="Cadillo-Quiroz H."/>
            <person name="Browne P."/>
            <person name="Kyrpides N."/>
            <person name="Woyke T."/>
            <person name="Goodwin L."/>
            <person name="Detter C."/>
            <person name="Yavitt J.B."/>
            <person name="Zinder S.H."/>
        </authorList>
    </citation>
    <scope>NUCLEOTIDE SEQUENCE [LARGE SCALE GENOMIC DNA]</scope>
    <source>
        <strain evidence="3">ATCC BAA-1556 / DSM 19958 / E1-9c</strain>
    </source>
</reference>
<keyword evidence="3" id="KW-1185">Reference proteome</keyword>
<name>B8GIJ0_METPE</name>
<sequence length="263" mass="30239">MRKDEIEERITRIEKSIKEIQAGQRETSDTIRNEIRSFQSLVIEEKVETMRQQIVRGYQQLLLDLVLTGVQKEFERAFTDPCPRTDRSECIGFFLARLKEIGERMDPDEAEQFMTAQKIQDEGLYVQYPELKDEPCKNCYATYLQERDSLMHQIGELCSSRRMLQRKKHDVQVAGMPDEHVLSSIIEPLSHPVRFAMLKALFGGSMSYTELSSLTGHKGGHLLFHITRLTEAGLAEKSESTGLYTLTEKGTGTMTFIRDLYCS</sequence>
<evidence type="ECO:0000259" key="1">
    <source>
        <dbReference type="SMART" id="SM00418"/>
    </source>
</evidence>
<accession>B8GIJ0</accession>
<dbReference type="HOGENOM" id="CLU_1056074_0_0_2"/>
<dbReference type="Proteomes" id="UP000002457">
    <property type="component" value="Chromosome"/>
</dbReference>
<dbReference type="InterPro" id="IPR036388">
    <property type="entry name" value="WH-like_DNA-bd_sf"/>
</dbReference>
<protein>
    <recommendedName>
        <fullName evidence="1">HTH arsR-type domain-containing protein</fullName>
    </recommendedName>
</protein>
<dbReference type="EMBL" id="CP001338">
    <property type="protein sequence ID" value="ACL16803.1"/>
    <property type="molecule type" value="Genomic_DNA"/>
</dbReference>
<dbReference type="InterPro" id="IPR036390">
    <property type="entry name" value="WH_DNA-bd_sf"/>
</dbReference>
<evidence type="ECO:0000313" key="2">
    <source>
        <dbReference type="EMBL" id="ACL16803.1"/>
    </source>
</evidence>
<dbReference type="InterPro" id="IPR001845">
    <property type="entry name" value="HTH_ArsR_DNA-bd_dom"/>
</dbReference>
<dbReference type="KEGG" id="mpl:Mpal_1482"/>
<dbReference type="CDD" id="cd00090">
    <property type="entry name" value="HTH_ARSR"/>
    <property type="match status" value="1"/>
</dbReference>
<dbReference type="SUPFAM" id="SSF46785">
    <property type="entry name" value="Winged helix' DNA-binding domain"/>
    <property type="match status" value="1"/>
</dbReference>
<dbReference type="GO" id="GO:0003700">
    <property type="term" value="F:DNA-binding transcription factor activity"/>
    <property type="evidence" value="ECO:0007669"/>
    <property type="project" value="InterPro"/>
</dbReference>
<dbReference type="SMART" id="SM00418">
    <property type="entry name" value="HTH_ARSR"/>
    <property type="match status" value="1"/>
</dbReference>
<evidence type="ECO:0000313" key="3">
    <source>
        <dbReference type="Proteomes" id="UP000002457"/>
    </source>
</evidence>
<organism evidence="2 3">
    <name type="scientific">Methanosphaerula palustris (strain ATCC BAA-1556 / DSM 19958 / E1-9c)</name>
    <dbReference type="NCBI Taxonomy" id="521011"/>
    <lineage>
        <taxon>Archaea</taxon>
        <taxon>Methanobacteriati</taxon>
        <taxon>Methanobacteriota</taxon>
        <taxon>Stenosarchaea group</taxon>
        <taxon>Methanomicrobia</taxon>
        <taxon>Methanomicrobiales</taxon>
        <taxon>Methanoregulaceae</taxon>
        <taxon>Methanosphaerula</taxon>
    </lineage>
</organism>
<dbReference type="Gene3D" id="1.10.10.10">
    <property type="entry name" value="Winged helix-like DNA-binding domain superfamily/Winged helix DNA-binding domain"/>
    <property type="match status" value="1"/>
</dbReference>
<proteinExistence type="predicted"/>
<gene>
    <name evidence="2" type="ordered locus">Mpal_1482</name>
</gene>